<evidence type="ECO:0000256" key="2">
    <source>
        <dbReference type="SAM" id="MobiDB-lite"/>
    </source>
</evidence>
<organism evidence="3 4">
    <name type="scientific">Tenacibaculum skagerrakense</name>
    <dbReference type="NCBI Taxonomy" id="186571"/>
    <lineage>
        <taxon>Bacteria</taxon>
        <taxon>Pseudomonadati</taxon>
        <taxon>Bacteroidota</taxon>
        <taxon>Flavobacteriia</taxon>
        <taxon>Flavobacteriales</taxon>
        <taxon>Flavobacteriaceae</taxon>
        <taxon>Tenacibaculum</taxon>
    </lineage>
</organism>
<proteinExistence type="predicted"/>
<name>A0A4R2NRC1_9FLAO</name>
<gene>
    <name evidence="3" type="ORF">EV195_10664</name>
</gene>
<dbReference type="RefSeq" id="WP_132794941.1">
    <property type="nucleotide sequence ID" value="NZ_SLXM01000006.1"/>
</dbReference>
<feature type="coiled-coil region" evidence="1">
    <location>
        <begin position="238"/>
        <end position="265"/>
    </location>
</feature>
<evidence type="ECO:0000313" key="3">
    <source>
        <dbReference type="EMBL" id="TCP24262.1"/>
    </source>
</evidence>
<dbReference type="AlphaFoldDB" id="A0A4R2NRC1"/>
<dbReference type="InterPro" id="IPR007139">
    <property type="entry name" value="DUF349"/>
</dbReference>
<feature type="region of interest" description="Disordered" evidence="2">
    <location>
        <begin position="1"/>
        <end position="30"/>
    </location>
</feature>
<protein>
    <submittedName>
        <fullName evidence="3">Uncharacterized protein DUF349</fullName>
    </submittedName>
</protein>
<dbReference type="OrthoDB" id="5422202at2"/>
<accession>A0A4R2NRC1</accession>
<evidence type="ECO:0000313" key="4">
    <source>
        <dbReference type="Proteomes" id="UP000294564"/>
    </source>
</evidence>
<feature type="coiled-coil region" evidence="1">
    <location>
        <begin position="130"/>
        <end position="169"/>
    </location>
</feature>
<sequence>MLENNDNSLDETTKGEIQNQITNETEQADEAISEVENVVAENSEKEENFEIPMKEYSGMELEVLVSELQSLLKNNPVHLIKKNADAIKNAFNLKFGKLLSEKKAEFLAEGGNSIDFQFSSPIKTEYNKLLKEYKEKRDGYYKQLDDQLKNNLEKRNALIEELKNLIENADPKTMYNDFQQIQEQWKSVGPVPRTRYNDTWKTYHHHVERFYDLLHLNQDFRELDFKHNLEEKLKLIDRAEALHEMEDVNAAFKELQELHRLWKEEVGPVSREFREDVWNKFSNATKKLHDKRHDFFRDLKSKHQEIINEKLEIVEKISNYDFSKNKTHKDWQKSIKDIEALRKKYFDVGKLPFNKSETVWQKLKEATKKFNAAKNVFYKQEKSSQTDNLRKKMELVELAESLKDSEDWDATTNTMKRIQSEWKKIGHVPRKFSDEIWNRFKNACNHFFDRFNAHRDGVSQEQEAVVVEKKKFIEDFKNNNSLTLEDVKEAIVSWRELGALPRNARHLDGKFNKEVDAKLSSLNLGREEIEMMKFKNIIDNLLAQEDYRKLDSEQFFVRKKITETVREMQQLENNLSFISNATEDNPLVKNVRNGIEDFKEQLDIWQAKLEYLKKLDY</sequence>
<reference evidence="3 4" key="1">
    <citation type="submission" date="2019-03" db="EMBL/GenBank/DDBJ databases">
        <title>Genomic Encyclopedia of Type Strains, Phase IV (KMG-IV): sequencing the most valuable type-strain genomes for metagenomic binning, comparative biology and taxonomic classification.</title>
        <authorList>
            <person name="Goeker M."/>
        </authorList>
    </citation>
    <scope>NUCLEOTIDE SEQUENCE [LARGE SCALE GENOMIC DNA]</scope>
    <source>
        <strain evidence="3 4">DSM 14836</strain>
    </source>
</reference>
<dbReference type="Pfam" id="PF03993">
    <property type="entry name" value="DUF349"/>
    <property type="match status" value="5"/>
</dbReference>
<evidence type="ECO:0000256" key="1">
    <source>
        <dbReference type="SAM" id="Coils"/>
    </source>
</evidence>
<dbReference type="Proteomes" id="UP000294564">
    <property type="component" value="Unassembled WGS sequence"/>
</dbReference>
<keyword evidence="1" id="KW-0175">Coiled coil</keyword>
<dbReference type="EMBL" id="SLXM01000006">
    <property type="protein sequence ID" value="TCP24262.1"/>
    <property type="molecule type" value="Genomic_DNA"/>
</dbReference>
<feature type="coiled-coil region" evidence="1">
    <location>
        <begin position="561"/>
        <end position="615"/>
    </location>
</feature>
<comment type="caution">
    <text evidence="3">The sequence shown here is derived from an EMBL/GenBank/DDBJ whole genome shotgun (WGS) entry which is preliminary data.</text>
</comment>
<feature type="compositionally biased region" description="Polar residues" evidence="2">
    <location>
        <begin position="15"/>
        <end position="25"/>
    </location>
</feature>
<keyword evidence="4" id="KW-1185">Reference proteome</keyword>